<keyword evidence="2" id="KW-0812">Transmembrane</keyword>
<keyword evidence="5" id="KW-1185">Reference proteome</keyword>
<gene>
    <name evidence="4" type="ORF">G7071_16895</name>
</gene>
<keyword evidence="2" id="KW-0472">Membrane</keyword>
<evidence type="ECO:0000313" key="4">
    <source>
        <dbReference type="EMBL" id="QIK76856.1"/>
    </source>
</evidence>
<feature type="region of interest" description="Disordered" evidence="1">
    <location>
        <begin position="51"/>
        <end position="101"/>
    </location>
</feature>
<name>A0A6G7YJF5_9ACTN</name>
<dbReference type="InterPro" id="IPR008979">
    <property type="entry name" value="Galactose-bd-like_sf"/>
</dbReference>
<dbReference type="SUPFAM" id="SSF49785">
    <property type="entry name" value="Galactose-binding domain-like"/>
    <property type="match status" value="1"/>
</dbReference>
<dbReference type="Proteomes" id="UP000502035">
    <property type="component" value="Chromosome"/>
</dbReference>
<reference evidence="4 5" key="1">
    <citation type="submission" date="2020-03" db="EMBL/GenBank/DDBJ databases">
        <title>Nocardioides sp. nov., isolated from fish.</title>
        <authorList>
            <person name="Hyun D.-W."/>
            <person name="Bae J.-W."/>
        </authorList>
    </citation>
    <scope>NUCLEOTIDE SEQUENCE [LARGE SCALE GENOMIC DNA]</scope>
    <source>
        <strain evidence="4 5">HDW12A</strain>
    </source>
</reference>
<evidence type="ECO:0000256" key="2">
    <source>
        <dbReference type="SAM" id="Phobius"/>
    </source>
</evidence>
<dbReference type="InterPro" id="IPR057561">
    <property type="entry name" value="NADase_transloc"/>
</dbReference>
<dbReference type="Gene3D" id="2.60.120.260">
    <property type="entry name" value="Galactose-binding domain-like"/>
    <property type="match status" value="1"/>
</dbReference>
<protein>
    <submittedName>
        <fullName evidence="4">Discoidin domain-containing protein</fullName>
    </submittedName>
</protein>
<proteinExistence type="predicted"/>
<feature type="transmembrane region" description="Helical" evidence="2">
    <location>
        <begin position="27"/>
        <end position="49"/>
    </location>
</feature>
<feature type="region of interest" description="Disordered" evidence="1">
    <location>
        <begin position="1"/>
        <end position="21"/>
    </location>
</feature>
<accession>A0A6G7YJF5</accession>
<evidence type="ECO:0000313" key="5">
    <source>
        <dbReference type="Proteomes" id="UP000502035"/>
    </source>
</evidence>
<sequence>MPEDEAPLAIPADAPLSEAGSNGTPRWLPAVLGVTLVVVLLVVLASCLGGDEDDEPLDRTAERPTNAAVSSDAAAEQRPVDLGRRLRVKAPPAAPPTQDLDGQLADYEAANMLDGSPMTTWRTPGDATGETITFTLAKPATVRRVGIINGFAKQVPSGNTLVDWYPNNRRITAVEWVFDDGTTVRQDLSEKPKLQRLTIDPISTSTVRLRLLGVTPPGPGVLGRDYTAISDVLIAGVLSS</sequence>
<dbReference type="RefSeq" id="WP_166320541.1">
    <property type="nucleotide sequence ID" value="NZ_CP049866.1"/>
</dbReference>
<organism evidence="4 5">
    <name type="scientific">Nocardioides piscis</name>
    <dbReference type="NCBI Taxonomy" id="2714938"/>
    <lineage>
        <taxon>Bacteria</taxon>
        <taxon>Bacillati</taxon>
        <taxon>Actinomycetota</taxon>
        <taxon>Actinomycetes</taxon>
        <taxon>Propionibacteriales</taxon>
        <taxon>Nocardioidaceae</taxon>
        <taxon>Nocardioides</taxon>
    </lineage>
</organism>
<dbReference type="Pfam" id="PF25302">
    <property type="entry name" value="NADase_transloc"/>
    <property type="match status" value="1"/>
</dbReference>
<evidence type="ECO:0000259" key="3">
    <source>
        <dbReference type="Pfam" id="PF25302"/>
    </source>
</evidence>
<evidence type="ECO:0000256" key="1">
    <source>
        <dbReference type="SAM" id="MobiDB-lite"/>
    </source>
</evidence>
<feature type="domain" description="NAD glycohydrolase translocation F5/8 type C" evidence="3">
    <location>
        <begin position="105"/>
        <end position="214"/>
    </location>
</feature>
<dbReference type="NCBIfam" id="NF047619">
    <property type="entry name" value="NADase_discoid"/>
    <property type="match status" value="1"/>
</dbReference>
<keyword evidence="2" id="KW-1133">Transmembrane helix</keyword>
<dbReference type="EMBL" id="CP049866">
    <property type="protein sequence ID" value="QIK76856.1"/>
    <property type="molecule type" value="Genomic_DNA"/>
</dbReference>
<dbReference type="KEGG" id="npi:G7071_16895"/>
<dbReference type="AlphaFoldDB" id="A0A6G7YJF5"/>